<dbReference type="InterPro" id="IPR005656">
    <property type="entry name" value="MmgE_PrpD"/>
</dbReference>
<feature type="domain" description="MmgE/PrpD N-terminal" evidence="2">
    <location>
        <begin position="31"/>
        <end position="240"/>
    </location>
</feature>
<organism evidence="4 5">
    <name type="scientific">Aeromicrobium endophyticum</name>
    <dbReference type="NCBI Taxonomy" id="2292704"/>
    <lineage>
        <taxon>Bacteria</taxon>
        <taxon>Bacillati</taxon>
        <taxon>Actinomycetota</taxon>
        <taxon>Actinomycetes</taxon>
        <taxon>Propionibacteriales</taxon>
        <taxon>Nocardioidaceae</taxon>
        <taxon>Aeromicrobium</taxon>
    </lineage>
</organism>
<evidence type="ECO:0000256" key="1">
    <source>
        <dbReference type="ARBA" id="ARBA00006174"/>
    </source>
</evidence>
<keyword evidence="5" id="KW-1185">Reference proteome</keyword>
<evidence type="ECO:0000259" key="2">
    <source>
        <dbReference type="Pfam" id="PF03972"/>
    </source>
</evidence>
<accession>A0A371PCH0</accession>
<dbReference type="InterPro" id="IPR036148">
    <property type="entry name" value="MmgE/PrpD_sf"/>
</dbReference>
<dbReference type="GO" id="GO:0016829">
    <property type="term" value="F:lyase activity"/>
    <property type="evidence" value="ECO:0007669"/>
    <property type="project" value="InterPro"/>
</dbReference>
<dbReference type="PANTHER" id="PTHR16943:SF8">
    <property type="entry name" value="2-METHYLCITRATE DEHYDRATASE"/>
    <property type="match status" value="1"/>
</dbReference>
<sequence length="459" mass="47397">MTTVPEGWSAWRERLVARIDAVDATTLLADDRLRSKAALVVMDDLAAMLVGATHPEVVELGRAFSSPSSPGEATTVLGGRGARDKTAALNAAACGWDELDEGYRPATCHGGLYTVPAAAAEGEATGRTVGDVLAAVVVGYEVVTAFARAFPAPKPLVLHPHATLSPIGAAAAVAWLRTGSGEAVLAAVDVAATLSMSGPFSHAVSGAQVRNAWAGAGAVLGFLAVDLATAGLNGEPTGAVDVFAAGYGQAADDAEIAGRDEPTPWAILDGYHKVYAACQYTHSALEAALELAHGDLADVPSADIAEVVVETHPLAYSLDNADPSTTLAGKFSLPHVVGAVLASGRTDPSVFDESLLHDQTVARLRGLVRIAAFDPLPEAPHDRPARVTVRRADGSSSEVVVLSAVGGPDRPLEQQQVLDKIADLTSAAPAFAPLARALVAGRELDARPWHDLVTEAWQR</sequence>
<dbReference type="PANTHER" id="PTHR16943">
    <property type="entry name" value="2-METHYLCITRATE DEHYDRATASE-RELATED"/>
    <property type="match status" value="1"/>
</dbReference>
<evidence type="ECO:0000313" key="4">
    <source>
        <dbReference type="EMBL" id="REK73286.1"/>
    </source>
</evidence>
<gene>
    <name evidence="4" type="ORF">DX116_06900</name>
</gene>
<evidence type="ECO:0000259" key="3">
    <source>
        <dbReference type="Pfam" id="PF19305"/>
    </source>
</evidence>
<protein>
    <submittedName>
        <fullName evidence="4">MmgE/PrpD family protein</fullName>
    </submittedName>
</protein>
<feature type="domain" description="MmgE/PrpD C-terminal" evidence="3">
    <location>
        <begin position="275"/>
        <end position="426"/>
    </location>
</feature>
<evidence type="ECO:0000313" key="5">
    <source>
        <dbReference type="Proteomes" id="UP000265581"/>
    </source>
</evidence>
<dbReference type="InterPro" id="IPR045337">
    <property type="entry name" value="MmgE_PrpD_C"/>
</dbReference>
<reference evidence="4 5" key="1">
    <citation type="submission" date="2018-08" db="EMBL/GenBank/DDBJ databases">
        <title>Aeromicrobium sp. M2KJ-4, whole genome shotgun sequence.</title>
        <authorList>
            <person name="Tuo L."/>
        </authorList>
    </citation>
    <scope>NUCLEOTIDE SEQUENCE [LARGE SCALE GENOMIC DNA]</scope>
    <source>
        <strain evidence="4 5">M2KJ-4</strain>
    </source>
</reference>
<dbReference type="Gene3D" id="3.30.1330.120">
    <property type="entry name" value="2-methylcitrate dehydratase PrpD"/>
    <property type="match status" value="1"/>
</dbReference>
<dbReference type="EMBL" id="QUBR01000001">
    <property type="protein sequence ID" value="REK73286.1"/>
    <property type="molecule type" value="Genomic_DNA"/>
</dbReference>
<dbReference type="OrthoDB" id="3781756at2"/>
<dbReference type="Proteomes" id="UP000265581">
    <property type="component" value="Unassembled WGS sequence"/>
</dbReference>
<dbReference type="SUPFAM" id="SSF103378">
    <property type="entry name" value="2-methylcitrate dehydratase PrpD"/>
    <property type="match status" value="1"/>
</dbReference>
<dbReference type="InterPro" id="IPR042183">
    <property type="entry name" value="MmgE/PrpD_sf_1"/>
</dbReference>
<comment type="similarity">
    <text evidence="1">Belongs to the PrpD family.</text>
</comment>
<name>A0A371PCH0_9ACTN</name>
<dbReference type="Pfam" id="PF19305">
    <property type="entry name" value="MmgE_PrpD_C"/>
    <property type="match status" value="1"/>
</dbReference>
<comment type="caution">
    <text evidence="4">The sequence shown here is derived from an EMBL/GenBank/DDBJ whole genome shotgun (WGS) entry which is preliminary data.</text>
</comment>
<dbReference type="Gene3D" id="1.10.4100.10">
    <property type="entry name" value="2-methylcitrate dehydratase PrpD"/>
    <property type="match status" value="1"/>
</dbReference>
<proteinExistence type="inferred from homology"/>
<dbReference type="RefSeq" id="WP_119703399.1">
    <property type="nucleotide sequence ID" value="NZ_JBHSOI010000001.1"/>
</dbReference>
<dbReference type="InterPro" id="IPR042188">
    <property type="entry name" value="MmgE/PrpD_sf_2"/>
</dbReference>
<dbReference type="Pfam" id="PF03972">
    <property type="entry name" value="MmgE_PrpD_N"/>
    <property type="match status" value="1"/>
</dbReference>
<dbReference type="AlphaFoldDB" id="A0A371PCH0"/>
<dbReference type="InterPro" id="IPR045336">
    <property type="entry name" value="MmgE_PrpD_N"/>
</dbReference>